<sequence length="333" mass="34742">MNRDRASAPRTGRVRIALRRAGLVVMAFGLVTTAVACGSSDDDANSGGSVTIDHSLGKTEIQGTPKRVVAIGNQWVETAVALGVKPVGYLIPGAGPNASAPWLPAAQLEGSKALTAGGDTVEQVAALEPDLILAPNYLMDKAMYEKFSKLAPTVANVSGSQIDPWQDEVTALGKALHKDDEAKKVISDVDGKIDAVAAKYPKLKGKTFLTCLLSTPTQLMVLADPKDGSAQTFIRLGLTMPEKLVAEAPAGGRLALSPERLGDLSSDLLVCGAVPGMQEKFTALPGYSDLPSVRQGGLAFVDMTTINGINVPTALSVPYVLDKLEPTLANVAK</sequence>
<dbReference type="Pfam" id="PF01497">
    <property type="entry name" value="Peripla_BP_2"/>
    <property type="match status" value="1"/>
</dbReference>
<dbReference type="eggNOG" id="COG0614">
    <property type="taxonomic scope" value="Bacteria"/>
</dbReference>
<dbReference type="Gene3D" id="3.40.50.1980">
    <property type="entry name" value="Nitrogenase molybdenum iron protein domain"/>
    <property type="match status" value="2"/>
</dbReference>
<accession>W5T8X5</accession>
<dbReference type="Proteomes" id="UP000019150">
    <property type="component" value="Chromosome"/>
</dbReference>
<dbReference type="AlphaFoldDB" id="W5T8X5"/>
<evidence type="ECO:0000313" key="6">
    <source>
        <dbReference type="EMBL" id="AHH15672.1"/>
    </source>
</evidence>
<dbReference type="STRING" id="1415166.NONO_c08650"/>
<dbReference type="GO" id="GO:0030288">
    <property type="term" value="C:outer membrane-bounded periplasmic space"/>
    <property type="evidence" value="ECO:0007669"/>
    <property type="project" value="TreeGrafter"/>
</dbReference>
<dbReference type="PATRIC" id="fig|1415166.3.peg.873"/>
<dbReference type="EMBL" id="CP006850">
    <property type="protein sequence ID" value="AHH15672.1"/>
    <property type="molecule type" value="Genomic_DNA"/>
</dbReference>
<comment type="subcellular location">
    <subcellularLocation>
        <location evidence="1">Cell envelope</location>
    </subcellularLocation>
</comment>
<protein>
    <submittedName>
        <fullName evidence="6">Putative ferric nocobactin-binding protein</fullName>
    </submittedName>
</protein>
<keyword evidence="7" id="KW-1185">Reference proteome</keyword>
<name>W5T8X5_9NOCA</name>
<evidence type="ECO:0000313" key="7">
    <source>
        <dbReference type="Proteomes" id="UP000019150"/>
    </source>
</evidence>
<evidence type="ECO:0000256" key="1">
    <source>
        <dbReference type="ARBA" id="ARBA00004196"/>
    </source>
</evidence>
<dbReference type="InterPro" id="IPR051313">
    <property type="entry name" value="Bact_iron-sidero_bind"/>
</dbReference>
<evidence type="ECO:0000259" key="5">
    <source>
        <dbReference type="PROSITE" id="PS50983"/>
    </source>
</evidence>
<dbReference type="RefSeq" id="WP_051494613.1">
    <property type="nucleotide sequence ID" value="NZ_CP006850.1"/>
</dbReference>
<dbReference type="InterPro" id="IPR002491">
    <property type="entry name" value="ABC_transptr_periplasmic_BD"/>
</dbReference>
<dbReference type="GO" id="GO:1901678">
    <property type="term" value="P:iron coordination entity transport"/>
    <property type="evidence" value="ECO:0007669"/>
    <property type="project" value="UniProtKB-ARBA"/>
</dbReference>
<dbReference type="SUPFAM" id="SSF53807">
    <property type="entry name" value="Helical backbone' metal receptor"/>
    <property type="match status" value="1"/>
</dbReference>
<dbReference type="PANTHER" id="PTHR30532:SF24">
    <property type="entry name" value="FERRIC ENTEROBACTIN-BINDING PERIPLASMIC PROTEIN FEPB"/>
    <property type="match status" value="1"/>
</dbReference>
<proteinExistence type="inferred from homology"/>
<keyword evidence="4" id="KW-0732">Signal</keyword>
<dbReference type="KEGG" id="nno:NONO_c08650"/>
<keyword evidence="3" id="KW-0813">Transport</keyword>
<reference evidence="6 7" key="1">
    <citation type="journal article" date="2014" name="Appl. Environ. Microbiol.">
        <title>Insights into the Microbial Degradation of Rubber and Gutta-Percha by Analysis of the Complete Genome of Nocardia nova SH22a.</title>
        <authorList>
            <person name="Luo Q."/>
            <person name="Hiessl S."/>
            <person name="Poehlein A."/>
            <person name="Daniel R."/>
            <person name="Steinbuchel A."/>
        </authorList>
    </citation>
    <scope>NUCLEOTIDE SEQUENCE [LARGE SCALE GENOMIC DNA]</scope>
    <source>
        <strain evidence="6">SH22a</strain>
    </source>
</reference>
<evidence type="ECO:0000256" key="4">
    <source>
        <dbReference type="ARBA" id="ARBA00022729"/>
    </source>
</evidence>
<dbReference type="PROSITE" id="PS50983">
    <property type="entry name" value="FE_B12_PBP"/>
    <property type="match status" value="1"/>
</dbReference>
<dbReference type="HOGENOM" id="CLU_038034_1_0_11"/>
<evidence type="ECO:0000256" key="2">
    <source>
        <dbReference type="ARBA" id="ARBA00008814"/>
    </source>
</evidence>
<dbReference type="OrthoDB" id="1846031at2"/>
<gene>
    <name evidence="6" type="ORF">NONO_c08650</name>
</gene>
<organism evidence="6 7">
    <name type="scientific">Nocardia nova SH22a</name>
    <dbReference type="NCBI Taxonomy" id="1415166"/>
    <lineage>
        <taxon>Bacteria</taxon>
        <taxon>Bacillati</taxon>
        <taxon>Actinomycetota</taxon>
        <taxon>Actinomycetes</taxon>
        <taxon>Mycobacteriales</taxon>
        <taxon>Nocardiaceae</taxon>
        <taxon>Nocardia</taxon>
    </lineage>
</organism>
<comment type="similarity">
    <text evidence="2">Belongs to the bacterial solute-binding protein 8 family.</text>
</comment>
<dbReference type="PANTHER" id="PTHR30532">
    <property type="entry name" value="IRON III DICITRATE-BINDING PERIPLASMIC PROTEIN"/>
    <property type="match status" value="1"/>
</dbReference>
<feature type="domain" description="Fe/B12 periplasmic-binding" evidence="5">
    <location>
        <begin position="67"/>
        <end position="332"/>
    </location>
</feature>
<evidence type="ECO:0000256" key="3">
    <source>
        <dbReference type="ARBA" id="ARBA00022448"/>
    </source>
</evidence>